<feature type="region of interest" description="Disordered" evidence="1">
    <location>
        <begin position="1"/>
        <end position="31"/>
    </location>
</feature>
<feature type="compositionally biased region" description="Basic and acidic residues" evidence="1">
    <location>
        <begin position="1272"/>
        <end position="1286"/>
    </location>
</feature>
<feature type="region of interest" description="Disordered" evidence="1">
    <location>
        <begin position="110"/>
        <end position="146"/>
    </location>
</feature>
<evidence type="ECO:0000313" key="3">
    <source>
        <dbReference type="Proteomes" id="UP000494256"/>
    </source>
</evidence>
<evidence type="ECO:0000256" key="1">
    <source>
        <dbReference type="SAM" id="MobiDB-lite"/>
    </source>
</evidence>
<feature type="region of interest" description="Disordered" evidence="1">
    <location>
        <begin position="1145"/>
        <end position="1286"/>
    </location>
</feature>
<gene>
    <name evidence="2" type="ORF">APLA_LOCUS1978</name>
</gene>
<feature type="compositionally biased region" description="Low complexity" evidence="1">
    <location>
        <begin position="1361"/>
        <end position="1376"/>
    </location>
</feature>
<feature type="region of interest" description="Disordered" evidence="1">
    <location>
        <begin position="239"/>
        <end position="294"/>
    </location>
</feature>
<feature type="compositionally biased region" description="Basic residues" evidence="1">
    <location>
        <begin position="1349"/>
        <end position="1359"/>
    </location>
</feature>
<feature type="region of interest" description="Disordered" evidence="1">
    <location>
        <begin position="415"/>
        <end position="442"/>
    </location>
</feature>
<feature type="compositionally biased region" description="Polar residues" evidence="1">
    <location>
        <begin position="1258"/>
        <end position="1271"/>
    </location>
</feature>
<feature type="compositionally biased region" description="Polar residues" evidence="1">
    <location>
        <begin position="943"/>
        <end position="959"/>
    </location>
</feature>
<feature type="compositionally biased region" description="Low complexity" evidence="1">
    <location>
        <begin position="121"/>
        <end position="138"/>
    </location>
</feature>
<feature type="compositionally biased region" description="Low complexity" evidence="1">
    <location>
        <begin position="1479"/>
        <end position="1491"/>
    </location>
</feature>
<reference evidence="2 3" key="1">
    <citation type="submission" date="2020-04" db="EMBL/GenBank/DDBJ databases">
        <authorList>
            <person name="Wallbank WR R."/>
            <person name="Pardo Diaz C."/>
            <person name="Kozak K."/>
            <person name="Martin S."/>
            <person name="Jiggins C."/>
            <person name="Moest M."/>
            <person name="Warren A I."/>
            <person name="Byers J.R.P. K."/>
            <person name="Montejo-Kovacevich G."/>
            <person name="Yen C E."/>
        </authorList>
    </citation>
    <scope>NUCLEOTIDE SEQUENCE [LARGE SCALE GENOMIC DNA]</scope>
</reference>
<sequence length="1571" mass="175843">MQAVLPNTGRAEGRRVAGSTGRSQHYPRGVGRAAFAQDQKWVKVRRVGTVQFPVPNTRSRAVRATRATCGRPARAPMEHAPLAELARPGASPGLLRRRYSVPETIMRKYRLAQQRSDSEESVPATSRSAASASPTPADAAHRFARRDRELMRKSALLRRMWGRADCRGCCCCSEEPAPCSRETRSLDGSRSELRHLSSGLTSSRYSQAVAGWATPKRQRLETRDFRGSDEMLRAAMRNSYDRAEESRDRAARADLSDSTYRSHAGHRETLMDPFTDSDASKCDDRSGTPGKDVYTQYSERHCSDTATQEIKFVDDTYVNSELLQSQTHVRHISDEQSVSSSSDTFTASLCTAKDALASVRSRPVDLNHNEHGNESISKRGDHNLFQYHEPLAIETAPSYEVLEIVVSESLNTNSVPTINAPVPTDNKRSSNTQNAPPHAPRRAQNINIDEYVSNILVESLNSLSDQLECMSATIGSDRKISIVEKEIKVKLQNTGVNTIVHLSPTSNNQIIFGNEELCNKVGSRDSCNNAITIREEESVESNNNVPDSAERCPCESFDIHHDNVNQAVLQQIQKLFQDELNGAATANCQNMPEISHIEISDVDVFLNNAEAELAAQDERSSASHEPCQYEVISSVGACNYYLDTSDNPVVPRFSALPHTDSMEVNTSSSEDADVIGSDCTSLVDSLDDPNSPRSVLLRKAFSNRRGELVRSAIDVLDLLPENACNDITPREKPESFFIGIKDNGCDCDKENINVADRMPEKIKQRLYRRHRKRELRMECARRTRNRQQRREIERDRAMHRETYRSQREVERDCIAIVNALIDDVIAKIAQDEYRCMRIKHRPIRVLPAKTDINVSKRTWKKEVEPIYDREPFKAIKNGCVRFDTKEKKMEEQGERHQIHGKLSLRPKNGIDDRTSKRIYQKSEIHEGNKCIEILEILEYVNGSQSSPDNTNSDENQNQCTKHKKSRIPVPISERLQRPPNNGDFKRNNNRQWLEVTRGAERNENTNRLITDMLLGALVEHEGSPPPRRASVPASHEPRERVNSLRFRQVFDIIPEERSSISLDSATEDVSHNRRASAPDIIDEYRVEEPSERECEDIPPAPSPLRVELPDDKIRHSQPTNEAQLMTKNNKCAATSPMNDVDADKRRLRSKHQTTMTSPNSKSAATSPMRASPGVPMARGRGWAASSRLSAEGVTEKNAEPAKLPLRRSVTTQCEARRTVAAAHAERRDRGERHKRAVRADRRERVVVQPPRRPPVARSQSYDNIDNLQTTSPEEHIRKEKNESREKLKTEIVSLERSEEETIHPVKLPDFKGGGNSEGVLGVTSSDSSESGSSLLCPLAPRWLAPAPARARRAARRRAAPHADPADLSAAPDSSTAQAHEPKDAPGAWSVTVAGSCRAALPADVEMRLRFPHERDAPLHATTQACQDCTCSHCAACSCSARTERVSRAPPLPPPAAPGRLARSDGKLTLTMKKEALDSSILASKSSRKSSAQLPDVETYRASRTRLRSSVKTRRGYSLHCWLPDNEDAPIRARNGLSVLGCAIIPELKPRVPTMSERDLTRMYTPRHYLRS</sequence>
<name>A0A8S0YY29_ARCPL</name>
<feature type="region of interest" description="Disordered" evidence="1">
    <location>
        <begin position="1349"/>
        <end position="1387"/>
    </location>
</feature>
<accession>A0A8S0YY29</accession>
<dbReference type="EMBL" id="CADEBD010000175">
    <property type="protein sequence ID" value="CAB3224715.1"/>
    <property type="molecule type" value="Genomic_DNA"/>
</dbReference>
<evidence type="ECO:0000313" key="2">
    <source>
        <dbReference type="EMBL" id="CAB3224715.1"/>
    </source>
</evidence>
<feature type="compositionally biased region" description="Polar residues" evidence="1">
    <location>
        <begin position="1152"/>
        <end position="1165"/>
    </location>
</feature>
<dbReference type="OrthoDB" id="269822at2759"/>
<protein>
    <submittedName>
        <fullName evidence="2">Uncharacterized protein</fullName>
    </submittedName>
</protein>
<feature type="region of interest" description="Disordered" evidence="1">
    <location>
        <begin position="1305"/>
        <end position="1331"/>
    </location>
</feature>
<organism evidence="2 3">
    <name type="scientific">Arctia plantaginis</name>
    <name type="common">Wood tiger moth</name>
    <name type="synonym">Phalaena plantaginis</name>
    <dbReference type="NCBI Taxonomy" id="874455"/>
    <lineage>
        <taxon>Eukaryota</taxon>
        <taxon>Metazoa</taxon>
        <taxon>Ecdysozoa</taxon>
        <taxon>Arthropoda</taxon>
        <taxon>Hexapoda</taxon>
        <taxon>Insecta</taxon>
        <taxon>Pterygota</taxon>
        <taxon>Neoptera</taxon>
        <taxon>Endopterygota</taxon>
        <taxon>Lepidoptera</taxon>
        <taxon>Glossata</taxon>
        <taxon>Ditrysia</taxon>
        <taxon>Noctuoidea</taxon>
        <taxon>Erebidae</taxon>
        <taxon>Arctiinae</taxon>
        <taxon>Arctia</taxon>
    </lineage>
</organism>
<dbReference type="Proteomes" id="UP000494256">
    <property type="component" value="Unassembled WGS sequence"/>
</dbReference>
<proteinExistence type="predicted"/>
<feature type="region of interest" description="Disordered" evidence="1">
    <location>
        <begin position="1445"/>
        <end position="1464"/>
    </location>
</feature>
<feature type="region of interest" description="Disordered" evidence="1">
    <location>
        <begin position="1020"/>
        <end position="1039"/>
    </location>
</feature>
<comment type="caution">
    <text evidence="2">The sequence shown here is derived from an EMBL/GenBank/DDBJ whole genome shotgun (WGS) entry which is preliminary data.</text>
</comment>
<feature type="compositionally biased region" description="Basic and acidic residues" evidence="1">
    <location>
        <begin position="1223"/>
        <end position="1245"/>
    </location>
</feature>
<feature type="compositionally biased region" description="Basic and acidic residues" evidence="1">
    <location>
        <begin position="239"/>
        <end position="255"/>
    </location>
</feature>
<feature type="region of interest" description="Disordered" evidence="1">
    <location>
        <begin position="1479"/>
        <end position="1504"/>
    </location>
</feature>
<feature type="region of interest" description="Disordered" evidence="1">
    <location>
        <begin position="943"/>
        <end position="987"/>
    </location>
</feature>